<evidence type="ECO:0000256" key="1">
    <source>
        <dbReference type="ARBA" id="ARBA00007718"/>
    </source>
</evidence>
<keyword evidence="4 7" id="KW-0456">Lyase</keyword>
<comment type="similarity">
    <text evidence="1 7 8">Belongs to the ferrochelatase family.</text>
</comment>
<accession>A0A953HS30</accession>
<dbReference type="PANTHER" id="PTHR11108:SF1">
    <property type="entry name" value="FERROCHELATASE, MITOCHONDRIAL"/>
    <property type="match status" value="1"/>
</dbReference>
<keyword evidence="7" id="KW-0479">Metal-binding</keyword>
<comment type="caution">
    <text evidence="9">The sequence shown here is derived from an EMBL/GenBank/DDBJ whole genome shotgun (WGS) entry which is preliminary data.</text>
</comment>
<evidence type="ECO:0000256" key="5">
    <source>
        <dbReference type="ARBA" id="ARBA00023244"/>
    </source>
</evidence>
<comment type="pathway">
    <text evidence="7">Porphyrin-containing compound metabolism; protoheme biosynthesis; protoheme from protoporphyrin-IX: step 1/1.</text>
</comment>
<dbReference type="GO" id="GO:0005737">
    <property type="term" value="C:cytoplasm"/>
    <property type="evidence" value="ECO:0007669"/>
    <property type="project" value="UniProtKB-SubCell"/>
</dbReference>
<evidence type="ECO:0000256" key="2">
    <source>
        <dbReference type="ARBA" id="ARBA00023004"/>
    </source>
</evidence>
<reference evidence="9" key="1">
    <citation type="submission" date="2021-06" db="EMBL/GenBank/DDBJ databases">
        <title>44 bacteria genomes isolated from Dapeng, Shenzhen.</title>
        <authorList>
            <person name="Zheng W."/>
            <person name="Yu S."/>
            <person name="Huang Y."/>
        </authorList>
    </citation>
    <scope>NUCLEOTIDE SEQUENCE</scope>
    <source>
        <strain evidence="9">DP5N28-2</strain>
    </source>
</reference>
<dbReference type="EMBL" id="JAHVHU010000026">
    <property type="protein sequence ID" value="MBY5960214.1"/>
    <property type="molecule type" value="Genomic_DNA"/>
</dbReference>
<dbReference type="RefSeq" id="WP_222581762.1">
    <property type="nucleotide sequence ID" value="NZ_JAHVHU010000026.1"/>
</dbReference>
<dbReference type="HAMAP" id="MF_00323">
    <property type="entry name" value="Ferrochelatase"/>
    <property type="match status" value="1"/>
</dbReference>
<evidence type="ECO:0000256" key="4">
    <source>
        <dbReference type="ARBA" id="ARBA00023239"/>
    </source>
</evidence>
<dbReference type="InterPro" id="IPR001015">
    <property type="entry name" value="Ferrochelatase"/>
</dbReference>
<dbReference type="PANTHER" id="PTHR11108">
    <property type="entry name" value="FERROCHELATASE"/>
    <property type="match status" value="1"/>
</dbReference>
<comment type="catalytic activity">
    <reaction evidence="7">
        <text>heme b + 2 H(+) = protoporphyrin IX + Fe(2+)</text>
        <dbReference type="Rhea" id="RHEA:22584"/>
        <dbReference type="ChEBI" id="CHEBI:15378"/>
        <dbReference type="ChEBI" id="CHEBI:29033"/>
        <dbReference type="ChEBI" id="CHEBI:57306"/>
        <dbReference type="ChEBI" id="CHEBI:60344"/>
        <dbReference type="EC" id="4.98.1.1"/>
    </reaction>
</comment>
<keyword evidence="5 7" id="KW-0627">Porphyrin biosynthesis</keyword>
<dbReference type="InterPro" id="IPR033644">
    <property type="entry name" value="Ferrochelatase_C"/>
</dbReference>
<dbReference type="GO" id="GO:0046872">
    <property type="term" value="F:metal ion binding"/>
    <property type="evidence" value="ECO:0007669"/>
    <property type="project" value="UniProtKB-KW"/>
</dbReference>
<evidence type="ECO:0000313" key="10">
    <source>
        <dbReference type="Proteomes" id="UP000753961"/>
    </source>
</evidence>
<comment type="subcellular location">
    <subcellularLocation>
        <location evidence="7">Cytoplasm</location>
    </subcellularLocation>
</comment>
<dbReference type="GO" id="GO:0004325">
    <property type="term" value="F:ferrochelatase activity"/>
    <property type="evidence" value="ECO:0007669"/>
    <property type="project" value="UniProtKB-UniRule"/>
</dbReference>
<sequence length="346" mass="39874">MKNQEQNSNTHTGVLLINLGSPDSPKVKDVRKYLIEFLLDPRVIDIPYINRQLLVRGPIAYGRAPRSAEEYQKLWTEPDGSPLIAYGYEVRDLLQKQLGNGYKVELAMRYQSPSIADGINTLKKARLKKWIIVPLFPQQASATVGSVLEKVMEEIRKDWIFPELVMINQFYDRPDFIEAWAEVASGYNLQSYEKIIFSYHGLPQRQLFKADPGHHCKANIECCQKITRDNQDCYSAQCFHNTRLLREKLKLPEEKCITSFQSRLGRSEWIKPYTEDVVKKLAQDGFKKVLIISPAFIADCLETIVELGMEYKDLFIEHGGDTFDMMESLNANPAWIQSLTNMVTER</sequence>
<proteinExistence type="inferred from homology"/>
<organism evidence="9 10">
    <name type="scientific">Membranihabitans marinus</name>
    <dbReference type="NCBI Taxonomy" id="1227546"/>
    <lineage>
        <taxon>Bacteria</taxon>
        <taxon>Pseudomonadati</taxon>
        <taxon>Bacteroidota</taxon>
        <taxon>Saprospiria</taxon>
        <taxon>Saprospirales</taxon>
        <taxon>Saprospiraceae</taxon>
        <taxon>Membranihabitans</taxon>
    </lineage>
</organism>
<comment type="function">
    <text evidence="7">Catalyzes the ferrous insertion into protoporphyrin IX.</text>
</comment>
<dbReference type="CDD" id="cd00419">
    <property type="entry name" value="Ferrochelatase_C"/>
    <property type="match status" value="1"/>
</dbReference>
<keyword evidence="7" id="KW-0963">Cytoplasm</keyword>
<evidence type="ECO:0000256" key="6">
    <source>
        <dbReference type="ARBA" id="ARBA00024536"/>
    </source>
</evidence>
<feature type="binding site" evidence="7">
    <location>
        <position position="302"/>
    </location>
    <ligand>
        <name>Fe(2+)</name>
        <dbReference type="ChEBI" id="CHEBI:29033"/>
    </ligand>
</feature>
<dbReference type="EC" id="4.98.1.1" evidence="7"/>
<dbReference type="Gene3D" id="3.40.50.1400">
    <property type="match status" value="3"/>
</dbReference>
<dbReference type="AlphaFoldDB" id="A0A953HS30"/>
<name>A0A953HS30_9BACT</name>
<dbReference type="NCBIfam" id="TIGR00109">
    <property type="entry name" value="hemH"/>
    <property type="match status" value="1"/>
</dbReference>
<evidence type="ECO:0000256" key="7">
    <source>
        <dbReference type="HAMAP-Rule" id="MF_00323"/>
    </source>
</evidence>
<gene>
    <name evidence="7 9" type="primary">hemH</name>
    <name evidence="9" type="ORF">KUV50_18820</name>
</gene>
<evidence type="ECO:0000256" key="8">
    <source>
        <dbReference type="RuleBase" id="RU004185"/>
    </source>
</evidence>
<feature type="binding site" evidence="7">
    <location>
        <position position="200"/>
    </location>
    <ligand>
        <name>Fe(2+)</name>
        <dbReference type="ChEBI" id="CHEBI:29033"/>
    </ligand>
</feature>
<comment type="catalytic activity">
    <reaction evidence="6">
        <text>Fe-coproporphyrin III + 2 H(+) = coproporphyrin III + Fe(2+)</text>
        <dbReference type="Rhea" id="RHEA:49572"/>
        <dbReference type="ChEBI" id="CHEBI:15378"/>
        <dbReference type="ChEBI" id="CHEBI:29033"/>
        <dbReference type="ChEBI" id="CHEBI:68438"/>
        <dbReference type="ChEBI" id="CHEBI:131725"/>
        <dbReference type="EC" id="4.99.1.9"/>
    </reaction>
    <physiologicalReaction direction="right-to-left" evidence="6">
        <dbReference type="Rhea" id="RHEA:49574"/>
    </physiologicalReaction>
</comment>
<dbReference type="Pfam" id="PF00762">
    <property type="entry name" value="Ferrochelatase"/>
    <property type="match status" value="1"/>
</dbReference>
<dbReference type="InterPro" id="IPR033659">
    <property type="entry name" value="Ferrochelatase_N"/>
</dbReference>
<evidence type="ECO:0000256" key="3">
    <source>
        <dbReference type="ARBA" id="ARBA00023133"/>
    </source>
</evidence>
<keyword evidence="2 7" id="KW-0408">Iron</keyword>
<dbReference type="SUPFAM" id="SSF53800">
    <property type="entry name" value="Chelatase"/>
    <property type="match status" value="1"/>
</dbReference>
<dbReference type="GO" id="GO:0006783">
    <property type="term" value="P:heme biosynthetic process"/>
    <property type="evidence" value="ECO:0007669"/>
    <property type="project" value="UniProtKB-UniRule"/>
</dbReference>
<dbReference type="CDD" id="cd03411">
    <property type="entry name" value="Ferrochelatase_N"/>
    <property type="match status" value="1"/>
</dbReference>
<dbReference type="Proteomes" id="UP000753961">
    <property type="component" value="Unassembled WGS sequence"/>
</dbReference>
<keyword evidence="3 7" id="KW-0350">Heme biosynthesis</keyword>
<evidence type="ECO:0000313" key="9">
    <source>
        <dbReference type="EMBL" id="MBY5960214.1"/>
    </source>
</evidence>
<protein>
    <recommendedName>
        <fullName evidence="7">Ferrochelatase</fullName>
        <ecNumber evidence="7">4.98.1.1</ecNumber>
    </recommendedName>
    <alternativeName>
        <fullName evidence="7">Heme synthase</fullName>
    </alternativeName>
    <alternativeName>
        <fullName evidence="7">Protoheme ferro-lyase</fullName>
    </alternativeName>
</protein>
<keyword evidence="10" id="KW-1185">Reference proteome</keyword>